<dbReference type="Pfam" id="PF23519">
    <property type="entry name" value="Microp_apicomplexa_10"/>
    <property type="match status" value="1"/>
</dbReference>
<protein>
    <submittedName>
        <fullName evidence="2">Uncharacterized protein</fullName>
    </submittedName>
</protein>
<evidence type="ECO:0000313" key="2">
    <source>
        <dbReference type="EMBL" id="CAK0870168.1"/>
    </source>
</evidence>
<dbReference type="Proteomes" id="UP001189429">
    <property type="component" value="Unassembled WGS sequence"/>
</dbReference>
<sequence length="177" mass="19455">MASAGAAWASRGLAGGAGRRRAAAPAALSARRGFALRAGEGRGAQRRAQYAEDPRGKTFAERGYVARDAPRSSRLYPRPEGLEPPARLPGGRKQVSVELARSDVDGFLEAQVVLATRTGHKLFWLSEEELGEIEKLAPRLNEYLQLWQEKAALAREARDGRDLAPRLEQAQRERLLE</sequence>
<reference evidence="2" key="1">
    <citation type="submission" date="2023-10" db="EMBL/GenBank/DDBJ databases">
        <authorList>
            <person name="Chen Y."/>
            <person name="Shah S."/>
            <person name="Dougan E. K."/>
            <person name="Thang M."/>
            <person name="Chan C."/>
        </authorList>
    </citation>
    <scope>NUCLEOTIDE SEQUENCE [LARGE SCALE GENOMIC DNA]</scope>
</reference>
<feature type="region of interest" description="Disordered" evidence="1">
    <location>
        <begin position="1"/>
        <end position="22"/>
    </location>
</feature>
<evidence type="ECO:0000256" key="1">
    <source>
        <dbReference type="SAM" id="MobiDB-lite"/>
    </source>
</evidence>
<evidence type="ECO:0000313" key="3">
    <source>
        <dbReference type="Proteomes" id="UP001189429"/>
    </source>
</evidence>
<feature type="compositionally biased region" description="Basic and acidic residues" evidence="1">
    <location>
        <begin position="49"/>
        <end position="71"/>
    </location>
</feature>
<dbReference type="EMBL" id="CAUYUJ010016933">
    <property type="protein sequence ID" value="CAK0870168.1"/>
    <property type="molecule type" value="Genomic_DNA"/>
</dbReference>
<accession>A0ABN9VAX8</accession>
<organism evidence="2 3">
    <name type="scientific">Prorocentrum cordatum</name>
    <dbReference type="NCBI Taxonomy" id="2364126"/>
    <lineage>
        <taxon>Eukaryota</taxon>
        <taxon>Sar</taxon>
        <taxon>Alveolata</taxon>
        <taxon>Dinophyceae</taxon>
        <taxon>Prorocentrales</taxon>
        <taxon>Prorocentraceae</taxon>
        <taxon>Prorocentrum</taxon>
    </lineage>
</organism>
<gene>
    <name evidence="2" type="ORF">PCOR1329_LOCUS56344</name>
</gene>
<comment type="caution">
    <text evidence="2">The sequence shown here is derived from an EMBL/GenBank/DDBJ whole genome shotgun (WGS) entry which is preliminary data.</text>
</comment>
<keyword evidence="3" id="KW-1185">Reference proteome</keyword>
<name>A0ABN9VAX8_9DINO</name>
<proteinExistence type="predicted"/>
<dbReference type="InterPro" id="IPR056349">
    <property type="entry name" value="Microp_apicomplexa_10"/>
</dbReference>
<feature type="compositionally biased region" description="Low complexity" evidence="1">
    <location>
        <begin position="1"/>
        <end position="12"/>
    </location>
</feature>
<feature type="region of interest" description="Disordered" evidence="1">
    <location>
        <begin position="39"/>
        <end position="93"/>
    </location>
</feature>